<evidence type="ECO:0000313" key="5">
    <source>
        <dbReference type="Proteomes" id="UP000244937"/>
    </source>
</evidence>
<name>A0A2S1SHD5_9FLAO</name>
<keyword evidence="2" id="KW-0732">Signal</keyword>
<keyword evidence="5" id="KW-1185">Reference proteome</keyword>
<dbReference type="OrthoDB" id="1376397at2"/>
<dbReference type="KEGG" id="fpal:HYN49_07785"/>
<dbReference type="InterPro" id="IPR024311">
    <property type="entry name" value="Lipocalin-like"/>
</dbReference>
<dbReference type="PROSITE" id="PS51257">
    <property type="entry name" value="PROKAR_LIPOPROTEIN"/>
    <property type="match status" value="1"/>
</dbReference>
<proteinExistence type="predicted"/>
<feature type="compositionally biased region" description="Polar residues" evidence="1">
    <location>
        <begin position="153"/>
        <end position="174"/>
    </location>
</feature>
<feature type="chain" id="PRO_5015622004" description="Lipocalin-like domain-containing protein" evidence="2">
    <location>
        <begin position="19"/>
        <end position="174"/>
    </location>
</feature>
<feature type="domain" description="Lipocalin-like" evidence="3">
    <location>
        <begin position="30"/>
        <end position="126"/>
    </location>
</feature>
<dbReference type="RefSeq" id="WP_108903596.1">
    <property type="nucleotide sequence ID" value="NZ_CP029187.1"/>
</dbReference>
<dbReference type="Pfam" id="PF13648">
    <property type="entry name" value="Lipocalin_4"/>
    <property type="match status" value="1"/>
</dbReference>
<evidence type="ECO:0000256" key="1">
    <source>
        <dbReference type="SAM" id="MobiDB-lite"/>
    </source>
</evidence>
<dbReference type="EMBL" id="CP029187">
    <property type="protein sequence ID" value="AWI25810.1"/>
    <property type="molecule type" value="Genomic_DNA"/>
</dbReference>
<gene>
    <name evidence="4" type="ORF">HYN49_07785</name>
</gene>
<feature type="signal peptide" evidence="2">
    <location>
        <begin position="1"/>
        <end position="18"/>
    </location>
</feature>
<dbReference type="Proteomes" id="UP000244937">
    <property type="component" value="Chromosome"/>
</dbReference>
<evidence type="ECO:0000256" key="2">
    <source>
        <dbReference type="SAM" id="SignalP"/>
    </source>
</evidence>
<evidence type="ECO:0000313" key="4">
    <source>
        <dbReference type="EMBL" id="AWI25810.1"/>
    </source>
</evidence>
<accession>A0A2S1SHD5</accession>
<protein>
    <recommendedName>
        <fullName evidence="3">Lipocalin-like domain-containing protein</fullName>
    </recommendedName>
</protein>
<sequence length="174" mass="19016">MKKMKFVLLAAAGCLVLACDDERTTGNHDITGTYNLTAFNAPRAVDYDEDGVSSINLMEESRCFDDSRITINRDGTYILEENFISIQGTISFCDARVTKGTWTRSENSLTTTSDLDNDIVVNHYVFKTGNGMSGNTMTMITPNTSFPVRDGSGNPQSSSGTVGVTYTENPDNSY</sequence>
<organism evidence="4 5">
    <name type="scientific">Flavobacterium pallidum</name>
    <dbReference type="NCBI Taxonomy" id="2172098"/>
    <lineage>
        <taxon>Bacteria</taxon>
        <taxon>Pseudomonadati</taxon>
        <taxon>Bacteroidota</taxon>
        <taxon>Flavobacteriia</taxon>
        <taxon>Flavobacteriales</taxon>
        <taxon>Flavobacteriaceae</taxon>
        <taxon>Flavobacterium</taxon>
    </lineage>
</organism>
<dbReference type="AlphaFoldDB" id="A0A2S1SHD5"/>
<feature type="region of interest" description="Disordered" evidence="1">
    <location>
        <begin position="143"/>
        <end position="174"/>
    </location>
</feature>
<reference evidence="4 5" key="1">
    <citation type="submission" date="2018-05" db="EMBL/GenBank/DDBJ databases">
        <title>Genome sequencing of Flavobacterium sp. HYN0049.</title>
        <authorList>
            <person name="Yi H."/>
            <person name="Baek C."/>
        </authorList>
    </citation>
    <scope>NUCLEOTIDE SEQUENCE [LARGE SCALE GENOMIC DNA]</scope>
    <source>
        <strain evidence="4 5">HYN0049</strain>
    </source>
</reference>
<evidence type="ECO:0000259" key="3">
    <source>
        <dbReference type="Pfam" id="PF13648"/>
    </source>
</evidence>